<dbReference type="AlphaFoldDB" id="A0AA85IQ16"/>
<evidence type="ECO:0000313" key="4">
    <source>
        <dbReference type="WBParaSite" id="TREG1_112380.1"/>
    </source>
</evidence>
<dbReference type="Pfam" id="PF14961">
    <property type="entry name" value="BROMI"/>
    <property type="match status" value="1"/>
</dbReference>
<accession>A0AA85IQ16</accession>
<keyword evidence="3" id="KW-1185">Reference proteome</keyword>
<name>A0AA85IQ16_TRIRE</name>
<proteinExistence type="predicted"/>
<feature type="compositionally biased region" description="Low complexity" evidence="1">
    <location>
        <begin position="174"/>
        <end position="190"/>
    </location>
</feature>
<sequence length="648" mass="72984">MNEEASHEQEICKALKDLRLSIFNTLIHDEMWNKVASDILKTPSFKSNLDKRINTDIMSMIKLLPSYEKLLNSLKEKLQHTVNSCQTDDYENLLRTLLHHSMQNIQSLDEYPELSMLLNSSSALSVNEISELCNRLTVESINPIQGNLEDINCNKDDGDGDKSLSKWKHFPTCSSRPNSSPSSEATGGSSLTLCAKSPSTSSSSPSSPPSPRHGYASLKGIKQNSDEEVKRSIKQSFKQKALNEQYLRNSVEDDDFQRRNSLSNMQNSIYSFSDADSSFSGYFNNIGFTVMNQDQLISLASALDSRSSRLDCRQKALKQLVHLPIIDIQACEVWTYLNEHASTITATTTNDTSSLTLKTDRINDNSSSLIDKPISHKLSNSSQFKKSGPLQRFITPDENLLTMRDSIGDYYDNSTTTTTTTNNVNSSSGGNSIKMITAGGLRRGLADALNDEDDTLWSLSLRYISKGLSTTPPNIRETYSLLIEYLQVQFVRNGHQYPSLIDGIDFDESHNQRILRACYLMNKFHQTIPSYWIRYSEQFVNEIIEKCLAILSIGCEQYNYTDQNSEQLSIMPIHLFSLVDCDAKWCIQSTHGAYCCNALISQLKRNSALFEFSVRVCFMYMNKPASTSDSSLTRKNLLTSRHTNNPNS</sequence>
<organism evidence="3 4">
    <name type="scientific">Trichobilharzia regenti</name>
    <name type="common">Nasal bird schistosome</name>
    <dbReference type="NCBI Taxonomy" id="157069"/>
    <lineage>
        <taxon>Eukaryota</taxon>
        <taxon>Metazoa</taxon>
        <taxon>Spiralia</taxon>
        <taxon>Lophotrochozoa</taxon>
        <taxon>Platyhelminthes</taxon>
        <taxon>Trematoda</taxon>
        <taxon>Digenea</taxon>
        <taxon>Strigeidida</taxon>
        <taxon>Schistosomatoidea</taxon>
        <taxon>Schistosomatidae</taxon>
        <taxon>Trichobilharzia</taxon>
    </lineage>
</organism>
<reference evidence="3" key="1">
    <citation type="submission" date="2022-06" db="EMBL/GenBank/DDBJ databases">
        <authorList>
            <person name="Berger JAMES D."/>
            <person name="Berger JAMES D."/>
        </authorList>
    </citation>
    <scope>NUCLEOTIDE SEQUENCE [LARGE SCALE GENOMIC DNA]</scope>
</reference>
<evidence type="ECO:0000313" key="3">
    <source>
        <dbReference type="Proteomes" id="UP000050795"/>
    </source>
</evidence>
<dbReference type="WBParaSite" id="TREG1_112380.1">
    <property type="protein sequence ID" value="TREG1_112380.1"/>
    <property type="gene ID" value="TREG1_112380"/>
</dbReference>
<dbReference type="Proteomes" id="UP000050795">
    <property type="component" value="Unassembled WGS sequence"/>
</dbReference>
<feature type="region of interest" description="Disordered" evidence="1">
    <location>
        <begin position="626"/>
        <end position="648"/>
    </location>
</feature>
<dbReference type="InterPro" id="IPR032735">
    <property type="entry name" value="BROMI_M"/>
</dbReference>
<evidence type="ECO:0000259" key="2">
    <source>
        <dbReference type="Pfam" id="PF14961"/>
    </source>
</evidence>
<feature type="domain" description="BROMI middle region" evidence="2">
    <location>
        <begin position="440"/>
        <end position="645"/>
    </location>
</feature>
<evidence type="ECO:0000256" key="1">
    <source>
        <dbReference type="SAM" id="MobiDB-lite"/>
    </source>
</evidence>
<feature type="region of interest" description="Disordered" evidence="1">
    <location>
        <begin position="171"/>
        <end position="234"/>
    </location>
</feature>
<reference evidence="4" key="2">
    <citation type="submission" date="2023-11" db="UniProtKB">
        <authorList>
            <consortium name="WormBaseParasite"/>
        </authorList>
    </citation>
    <scope>IDENTIFICATION</scope>
</reference>
<protein>
    <recommendedName>
        <fullName evidence="2">BROMI middle region domain-containing protein</fullName>
    </recommendedName>
</protein>